<keyword evidence="7" id="KW-0539">Nucleus</keyword>
<name>A0A1G4KHK1_9SACH</name>
<dbReference type="Proteomes" id="UP000191144">
    <property type="component" value="Chromosome H"/>
</dbReference>
<dbReference type="PANTHER" id="PTHR31845">
    <property type="entry name" value="FINGER DOMAIN PROTEIN, PUTATIVE-RELATED"/>
    <property type="match status" value="1"/>
</dbReference>
<evidence type="ECO:0000256" key="6">
    <source>
        <dbReference type="ARBA" id="ARBA00023163"/>
    </source>
</evidence>
<feature type="region of interest" description="Disordered" evidence="8">
    <location>
        <begin position="68"/>
        <end position="92"/>
    </location>
</feature>
<evidence type="ECO:0000256" key="7">
    <source>
        <dbReference type="ARBA" id="ARBA00023242"/>
    </source>
</evidence>
<evidence type="ECO:0000313" key="11">
    <source>
        <dbReference type="Proteomes" id="UP000191144"/>
    </source>
</evidence>
<evidence type="ECO:0000259" key="9">
    <source>
        <dbReference type="PROSITE" id="PS50048"/>
    </source>
</evidence>
<feature type="compositionally biased region" description="Polar residues" evidence="8">
    <location>
        <begin position="71"/>
        <end position="92"/>
    </location>
</feature>
<sequence>MTDQPASKVDKPRKVKRRGNRALKACENCRRMKTRCILSPLPNEHQCLRCDTLKLRCSFQDLWEAEDDKTNQSGSEATDSQDKNNNNSSITSYESAEVTKRLLKSGYSPEHFAVHSKLLQNVNKNVSKILELLQSQRSTTDARENYLKSSEREVQTVHLAVEDAAPTLPPQVNGLDHLAASVLGLANSGAGSPDFNESTIKVEHRYSTPYLTCPFTMITQMASRENVPLSIRKLYERAFMPQELVADVIEMDLLTQDEVVLLMESFRDGYGKWCSFPDSSSSHKLVEILRARNASLLLSTICVLALRYTTQHHDLKTRIYKSLLYKLKTDVDSSLQMVPQTVEFIQAIVLLSLYANSFSSDIMAVDAWYMSGIGLQQFLSVRTSEGQYGSENESTEFSESVISSSLDSSDSATGDSGSQFRKLQLYRLWNHLCLAHIANCVFSGRMCIIDGIRADLCRRTLDFPKSTNFDGRMVAEISLQLILYNFVQQCTLSSSKDHTSSAAYEAVNEELRIWNEEWGYLLTQPIYPSKQYAEFALDYSHAIVLYTWFHRSYRGNRSNTSGVNGLRSNQRNIPASAISNQSPLLENLNREFSIPDIVSSMPIDVQFMILKHTHKAIEAMISGHFESFRFLSDQLIFQCVHASLMCLIVARNLYYVENSLLKEEQLEQVLSDVKKFSLRLHKVRQGELKSFWVEEVDLKIPSVILQYHKSIEACLQDSFPEYQIQVSDDYL</sequence>
<protein>
    <submittedName>
        <fullName evidence="10">LAME_0H15192g1_1</fullName>
    </submittedName>
</protein>
<accession>A0A1G4KHK1</accession>
<evidence type="ECO:0000256" key="4">
    <source>
        <dbReference type="ARBA" id="ARBA00023015"/>
    </source>
</evidence>
<comment type="subcellular location">
    <subcellularLocation>
        <location evidence="1">Nucleus</location>
    </subcellularLocation>
</comment>
<dbReference type="InterPro" id="IPR051089">
    <property type="entry name" value="prtT"/>
</dbReference>
<evidence type="ECO:0000256" key="5">
    <source>
        <dbReference type="ARBA" id="ARBA00023125"/>
    </source>
</evidence>
<evidence type="ECO:0000256" key="8">
    <source>
        <dbReference type="SAM" id="MobiDB-lite"/>
    </source>
</evidence>
<dbReference type="InterPro" id="IPR036864">
    <property type="entry name" value="Zn2-C6_fun-type_DNA-bd_sf"/>
</dbReference>
<dbReference type="PROSITE" id="PS00463">
    <property type="entry name" value="ZN2_CY6_FUNGAL_1"/>
    <property type="match status" value="1"/>
</dbReference>
<reference evidence="11" key="1">
    <citation type="submission" date="2016-03" db="EMBL/GenBank/DDBJ databases">
        <authorList>
            <person name="Devillers Hugo."/>
        </authorList>
    </citation>
    <scope>NUCLEOTIDE SEQUENCE [LARGE SCALE GENOMIC DNA]</scope>
</reference>
<dbReference type="PANTHER" id="PTHR31845:SF34">
    <property type="entry name" value="TRANSCRIPTIONAL ACTIVATOR OF PROTEASES PRTT"/>
    <property type="match status" value="1"/>
</dbReference>
<dbReference type="PROSITE" id="PS50048">
    <property type="entry name" value="ZN2_CY6_FUNGAL_2"/>
    <property type="match status" value="1"/>
</dbReference>
<dbReference type="AlphaFoldDB" id="A0A1G4KHK1"/>
<dbReference type="GO" id="GO:0008270">
    <property type="term" value="F:zinc ion binding"/>
    <property type="evidence" value="ECO:0007669"/>
    <property type="project" value="InterPro"/>
</dbReference>
<keyword evidence="3" id="KW-0862">Zinc</keyword>
<dbReference type="GO" id="GO:0000976">
    <property type="term" value="F:transcription cis-regulatory region binding"/>
    <property type="evidence" value="ECO:0007669"/>
    <property type="project" value="TreeGrafter"/>
</dbReference>
<dbReference type="InterPro" id="IPR001138">
    <property type="entry name" value="Zn2Cys6_DnaBD"/>
</dbReference>
<keyword evidence="5" id="KW-0238">DNA-binding</keyword>
<keyword evidence="2" id="KW-0479">Metal-binding</keyword>
<proteinExistence type="predicted"/>
<keyword evidence="4" id="KW-0805">Transcription regulation</keyword>
<evidence type="ECO:0000256" key="3">
    <source>
        <dbReference type="ARBA" id="ARBA00022833"/>
    </source>
</evidence>
<evidence type="ECO:0000256" key="2">
    <source>
        <dbReference type="ARBA" id="ARBA00022723"/>
    </source>
</evidence>
<dbReference type="GO" id="GO:0000981">
    <property type="term" value="F:DNA-binding transcription factor activity, RNA polymerase II-specific"/>
    <property type="evidence" value="ECO:0007669"/>
    <property type="project" value="InterPro"/>
</dbReference>
<keyword evidence="6" id="KW-0804">Transcription</keyword>
<dbReference type="GO" id="GO:0005634">
    <property type="term" value="C:nucleus"/>
    <property type="evidence" value="ECO:0007669"/>
    <property type="project" value="UniProtKB-SubCell"/>
</dbReference>
<dbReference type="SMART" id="SM00066">
    <property type="entry name" value="GAL4"/>
    <property type="match status" value="1"/>
</dbReference>
<evidence type="ECO:0000256" key="1">
    <source>
        <dbReference type="ARBA" id="ARBA00004123"/>
    </source>
</evidence>
<dbReference type="CDD" id="cd00067">
    <property type="entry name" value="GAL4"/>
    <property type="match status" value="1"/>
</dbReference>
<gene>
    <name evidence="10" type="ORF">LAME_0H15192G</name>
</gene>
<keyword evidence="11" id="KW-1185">Reference proteome</keyword>
<feature type="domain" description="Zn(2)-C6 fungal-type" evidence="9">
    <location>
        <begin position="25"/>
        <end position="59"/>
    </location>
</feature>
<organism evidence="10 11">
    <name type="scientific">Lachancea meyersii CBS 8951</name>
    <dbReference type="NCBI Taxonomy" id="1266667"/>
    <lineage>
        <taxon>Eukaryota</taxon>
        <taxon>Fungi</taxon>
        <taxon>Dikarya</taxon>
        <taxon>Ascomycota</taxon>
        <taxon>Saccharomycotina</taxon>
        <taxon>Saccharomycetes</taxon>
        <taxon>Saccharomycetales</taxon>
        <taxon>Saccharomycetaceae</taxon>
        <taxon>Lachancea</taxon>
    </lineage>
</organism>
<evidence type="ECO:0000313" key="10">
    <source>
        <dbReference type="EMBL" id="SCV04030.1"/>
    </source>
</evidence>
<dbReference type="SUPFAM" id="SSF57701">
    <property type="entry name" value="Zn2/Cys6 DNA-binding domain"/>
    <property type="match status" value="1"/>
</dbReference>
<dbReference type="OrthoDB" id="2595934at2759"/>
<dbReference type="Gene3D" id="4.10.240.10">
    <property type="entry name" value="Zn(2)-C6 fungal-type DNA-binding domain"/>
    <property type="match status" value="1"/>
</dbReference>
<dbReference type="EMBL" id="LT598480">
    <property type="protein sequence ID" value="SCV04030.1"/>
    <property type="molecule type" value="Genomic_DNA"/>
</dbReference>